<evidence type="ECO:0000313" key="2">
    <source>
        <dbReference type="Proteomes" id="UP000267469"/>
    </source>
</evidence>
<dbReference type="AlphaFoldDB" id="A0A3N0EMN2"/>
<organism evidence="1 2">
    <name type="scientific">Sinomicrobium pectinilyticum</name>
    <dbReference type="NCBI Taxonomy" id="1084421"/>
    <lineage>
        <taxon>Bacteria</taxon>
        <taxon>Pseudomonadati</taxon>
        <taxon>Bacteroidota</taxon>
        <taxon>Flavobacteriia</taxon>
        <taxon>Flavobacteriales</taxon>
        <taxon>Flavobacteriaceae</taxon>
        <taxon>Sinomicrobium</taxon>
    </lineage>
</organism>
<comment type="caution">
    <text evidence="1">The sequence shown here is derived from an EMBL/GenBank/DDBJ whole genome shotgun (WGS) entry which is preliminary data.</text>
</comment>
<dbReference type="InterPro" id="IPR023393">
    <property type="entry name" value="START-like_dom_sf"/>
</dbReference>
<keyword evidence="2" id="KW-1185">Reference proteome</keyword>
<reference evidence="1 2" key="1">
    <citation type="submission" date="2018-10" db="EMBL/GenBank/DDBJ databases">
        <title>Sinomicrobium pectinilyticum sp. nov., a pectinase-producing bacterium isolated from alkaline and saline soil, and emended description of the genus Sinomicrobium.</title>
        <authorList>
            <person name="Cheng B."/>
            <person name="Li C."/>
            <person name="Lai Q."/>
            <person name="Du M."/>
            <person name="Shao Z."/>
            <person name="Xu P."/>
            <person name="Yang C."/>
        </authorList>
    </citation>
    <scope>NUCLEOTIDE SEQUENCE [LARGE SCALE GENOMIC DNA]</scope>
    <source>
        <strain evidence="1 2">5DNS001</strain>
    </source>
</reference>
<dbReference type="Proteomes" id="UP000267469">
    <property type="component" value="Unassembled WGS sequence"/>
</dbReference>
<gene>
    <name evidence="1" type="ORF">ED312_07615</name>
</gene>
<sequence>MIYQLHKSQQLYCDIETAWCFFSNPENLPEITPDTMGFKIVSKPETHKIYEGMTIDYKVSPLLGIQMHWQTIITQVSEGRSFTDFQEKGPYTLWNHFHEFIPNEKGVLIKDTIDYKLPMGILGQWLHRMMIKRKLEAIFDYRYRVLEERFNSNGRKKQVL</sequence>
<dbReference type="CDD" id="cd07820">
    <property type="entry name" value="SRPBCC_3"/>
    <property type="match status" value="1"/>
</dbReference>
<protein>
    <recommendedName>
        <fullName evidence="3">Cell division inhibitor</fullName>
    </recommendedName>
</protein>
<name>A0A3N0EMN2_SINP1</name>
<dbReference type="OrthoDB" id="9793552at2"/>
<dbReference type="Gene3D" id="3.30.530.20">
    <property type="match status" value="1"/>
</dbReference>
<dbReference type="SUPFAM" id="SSF55961">
    <property type="entry name" value="Bet v1-like"/>
    <property type="match status" value="1"/>
</dbReference>
<proteinExistence type="predicted"/>
<dbReference type="RefSeq" id="WP_123215413.1">
    <property type="nucleotide sequence ID" value="NZ_RJTM01000047.1"/>
</dbReference>
<dbReference type="EMBL" id="RJTM01000047">
    <property type="protein sequence ID" value="RNL89158.1"/>
    <property type="molecule type" value="Genomic_DNA"/>
</dbReference>
<evidence type="ECO:0000313" key="1">
    <source>
        <dbReference type="EMBL" id="RNL89158.1"/>
    </source>
</evidence>
<accession>A0A3N0EMN2</accession>
<evidence type="ECO:0008006" key="3">
    <source>
        <dbReference type="Google" id="ProtNLM"/>
    </source>
</evidence>